<dbReference type="Proteomes" id="UP000887574">
    <property type="component" value="Unplaced"/>
</dbReference>
<name>A0A915DJB2_9BILA</name>
<keyword evidence="3 8" id="KW-0863">Zinc-finger</keyword>
<dbReference type="PANTHER" id="PTHR12603:SF0">
    <property type="entry name" value="CCR4-NOT TRANSCRIPTION COMPLEX SUBUNIT 4"/>
    <property type="match status" value="1"/>
</dbReference>
<proteinExistence type="predicted"/>
<dbReference type="GO" id="GO:0008270">
    <property type="term" value="F:zinc ion binding"/>
    <property type="evidence" value="ECO:0007669"/>
    <property type="project" value="UniProtKB-KW"/>
</dbReference>
<keyword evidence="5" id="KW-0694">RNA-binding</keyword>
<dbReference type="AlphaFoldDB" id="A0A915DJB2"/>
<dbReference type="CDD" id="cd12438">
    <property type="entry name" value="RRM_CNOT4"/>
    <property type="match status" value="1"/>
</dbReference>
<feature type="compositionally biased region" description="Polar residues" evidence="9">
    <location>
        <begin position="212"/>
        <end position="234"/>
    </location>
</feature>
<dbReference type="GO" id="GO:0016567">
    <property type="term" value="P:protein ubiquitination"/>
    <property type="evidence" value="ECO:0007669"/>
    <property type="project" value="TreeGrafter"/>
</dbReference>
<accession>A0A915DJB2</accession>
<dbReference type="Pfam" id="PF14570">
    <property type="entry name" value="zf-RING_4"/>
    <property type="match status" value="1"/>
</dbReference>
<feature type="compositionally biased region" description="Low complexity" evidence="9">
    <location>
        <begin position="249"/>
        <end position="260"/>
    </location>
</feature>
<dbReference type="Gene3D" id="3.30.70.330">
    <property type="match status" value="1"/>
</dbReference>
<evidence type="ECO:0000256" key="8">
    <source>
        <dbReference type="PROSITE-ProRule" id="PRU00723"/>
    </source>
</evidence>
<evidence type="ECO:0000256" key="5">
    <source>
        <dbReference type="ARBA" id="ARBA00022884"/>
    </source>
</evidence>
<dbReference type="PROSITE" id="PS50103">
    <property type="entry name" value="ZF_C3H1"/>
    <property type="match status" value="1"/>
</dbReference>
<dbReference type="CDD" id="cd16618">
    <property type="entry name" value="mRING-HC-C4C4_CNOT4"/>
    <property type="match status" value="1"/>
</dbReference>
<dbReference type="PANTHER" id="PTHR12603">
    <property type="entry name" value="CCR4-NOT TRANSCRIPTION COMPLEX RELATED"/>
    <property type="match status" value="1"/>
</dbReference>
<dbReference type="PROSITE" id="PS50089">
    <property type="entry name" value="ZF_RING_2"/>
    <property type="match status" value="1"/>
</dbReference>
<dbReference type="Gene3D" id="3.30.40.10">
    <property type="entry name" value="Zinc/RING finger domain, C3HC4 (zinc finger)"/>
    <property type="match status" value="1"/>
</dbReference>
<evidence type="ECO:0000313" key="12">
    <source>
        <dbReference type="Proteomes" id="UP000887574"/>
    </source>
</evidence>
<feature type="domain" description="RING-type" evidence="10">
    <location>
        <begin position="11"/>
        <end position="53"/>
    </location>
</feature>
<evidence type="ECO:0000256" key="1">
    <source>
        <dbReference type="ARBA" id="ARBA00004123"/>
    </source>
</evidence>
<dbReference type="InterPro" id="IPR012677">
    <property type="entry name" value="Nucleotide-bd_a/b_plait_sf"/>
</dbReference>
<evidence type="ECO:0000256" key="3">
    <source>
        <dbReference type="ARBA" id="ARBA00022771"/>
    </source>
</evidence>
<dbReference type="InterPro" id="IPR013083">
    <property type="entry name" value="Znf_RING/FYVE/PHD"/>
</dbReference>
<keyword evidence="6" id="KW-0175">Coiled coil</keyword>
<evidence type="ECO:0000259" key="10">
    <source>
        <dbReference type="PROSITE" id="PS50089"/>
    </source>
</evidence>
<evidence type="ECO:0000259" key="11">
    <source>
        <dbReference type="PROSITE" id="PS50103"/>
    </source>
</evidence>
<comment type="subcellular location">
    <subcellularLocation>
        <location evidence="1">Nucleus</location>
    </subcellularLocation>
</comment>
<feature type="zinc finger region" description="C3H1-type" evidence="8">
    <location>
        <begin position="157"/>
        <end position="184"/>
    </location>
</feature>
<dbReference type="GO" id="GO:0003723">
    <property type="term" value="F:RNA binding"/>
    <property type="evidence" value="ECO:0007669"/>
    <property type="project" value="UniProtKB-KW"/>
</dbReference>
<keyword evidence="2 8" id="KW-0479">Metal-binding</keyword>
<dbReference type="FunFam" id="3.30.40.10:FF:000006">
    <property type="entry name" value="CCR4-NOT transcription complex subunit 4"/>
    <property type="match status" value="1"/>
</dbReference>
<keyword evidence="7" id="KW-0539">Nucleus</keyword>
<evidence type="ECO:0000256" key="9">
    <source>
        <dbReference type="SAM" id="MobiDB-lite"/>
    </source>
</evidence>
<feature type="domain" description="C3H1-type" evidence="11">
    <location>
        <begin position="157"/>
        <end position="184"/>
    </location>
</feature>
<dbReference type="SUPFAM" id="SSF57850">
    <property type="entry name" value="RING/U-box"/>
    <property type="match status" value="1"/>
</dbReference>
<keyword evidence="12" id="KW-1185">Reference proteome</keyword>
<sequence>MSSDEQSDKECPLCMEAFDDDINFFPCSCQYQICRFCWHRLRTDENGLCPACRQPYPEDPVNFQPLSCEEIQKIKSEKKQKLQQQKTKLSECRKHLSAYRVLQKNLVYVVGLSQRMADADLLKKTEFFGKFGKIMKIAAIQAVNNLVVDGRLVKASLGTTKYCSNFLKGQSCHKQECMYLHEVADDELSFTKEDMHLGKHTECEKKLHDQMNTTTTHSQPPQPVNSNGSSSTEVKNGRIEKTHKVIQRSSFEAQESSSKSDNAWNEKNCNPKYFSSDDPIHSNERSQSSPVNFVNQGVPETSFQMGSFTNIMTCDELERFLLTNSVPPGFAKQDTTVNTTPDPVQIQREAPVQSSGSFNFFLDLYDDLGFDPFSESSKALADMLEEEKTSSRHH</sequence>
<dbReference type="InterPro" id="IPR039515">
    <property type="entry name" value="NOT4_mRING-HC-C4C4"/>
</dbReference>
<protein>
    <submittedName>
        <fullName evidence="13">CCR4-NOT transcription complex subunit 4</fullName>
    </submittedName>
</protein>
<dbReference type="GO" id="GO:0004842">
    <property type="term" value="F:ubiquitin-protein transferase activity"/>
    <property type="evidence" value="ECO:0007669"/>
    <property type="project" value="InterPro"/>
</dbReference>
<organism evidence="12 13">
    <name type="scientific">Ditylenchus dipsaci</name>
    <dbReference type="NCBI Taxonomy" id="166011"/>
    <lineage>
        <taxon>Eukaryota</taxon>
        <taxon>Metazoa</taxon>
        <taxon>Ecdysozoa</taxon>
        <taxon>Nematoda</taxon>
        <taxon>Chromadorea</taxon>
        <taxon>Rhabditida</taxon>
        <taxon>Tylenchina</taxon>
        <taxon>Tylenchomorpha</taxon>
        <taxon>Sphaerularioidea</taxon>
        <taxon>Anguinidae</taxon>
        <taxon>Anguininae</taxon>
        <taxon>Ditylenchus</taxon>
    </lineage>
</organism>
<dbReference type="WBParaSite" id="jg20065">
    <property type="protein sequence ID" value="jg20065"/>
    <property type="gene ID" value="jg20065"/>
</dbReference>
<dbReference type="SUPFAM" id="SSF54928">
    <property type="entry name" value="RNA-binding domain, RBD"/>
    <property type="match status" value="1"/>
</dbReference>
<evidence type="ECO:0000256" key="2">
    <source>
        <dbReference type="ARBA" id="ARBA00022723"/>
    </source>
</evidence>
<evidence type="ECO:0000256" key="7">
    <source>
        <dbReference type="ARBA" id="ARBA00023242"/>
    </source>
</evidence>
<evidence type="ECO:0000256" key="4">
    <source>
        <dbReference type="ARBA" id="ARBA00022833"/>
    </source>
</evidence>
<dbReference type="InterPro" id="IPR001841">
    <property type="entry name" value="Znf_RING"/>
</dbReference>
<feature type="region of interest" description="Disordered" evidence="9">
    <location>
        <begin position="212"/>
        <end position="292"/>
    </location>
</feature>
<dbReference type="GO" id="GO:0005634">
    <property type="term" value="C:nucleus"/>
    <property type="evidence" value="ECO:0007669"/>
    <property type="project" value="UniProtKB-SubCell"/>
</dbReference>
<dbReference type="InterPro" id="IPR000571">
    <property type="entry name" value="Znf_CCCH"/>
</dbReference>
<dbReference type="InterPro" id="IPR039780">
    <property type="entry name" value="Mot2"/>
</dbReference>
<evidence type="ECO:0000313" key="13">
    <source>
        <dbReference type="WBParaSite" id="jg20065"/>
    </source>
</evidence>
<keyword evidence="4 8" id="KW-0862">Zinc</keyword>
<evidence type="ECO:0000256" key="6">
    <source>
        <dbReference type="ARBA" id="ARBA00023054"/>
    </source>
</evidence>
<dbReference type="InterPro" id="IPR035979">
    <property type="entry name" value="RBD_domain_sf"/>
</dbReference>
<dbReference type="GO" id="GO:0030014">
    <property type="term" value="C:CCR4-NOT complex"/>
    <property type="evidence" value="ECO:0007669"/>
    <property type="project" value="InterPro"/>
</dbReference>
<dbReference type="InterPro" id="IPR034261">
    <property type="entry name" value="CNOT4_RRM"/>
</dbReference>
<reference evidence="13" key="1">
    <citation type="submission" date="2022-11" db="UniProtKB">
        <authorList>
            <consortium name="WormBaseParasite"/>
        </authorList>
    </citation>
    <scope>IDENTIFICATION</scope>
</reference>